<feature type="domain" description="3'-5' exonuclease" evidence="3">
    <location>
        <begin position="66"/>
        <end position="201"/>
    </location>
</feature>
<name>A0AAV8DTP0_9POAL</name>
<dbReference type="PANTHER" id="PTHR13620:SF121">
    <property type="entry name" value="EMB|CAB82946.1-RELATED"/>
    <property type="match status" value="1"/>
</dbReference>
<dbReference type="InterPro" id="IPR012337">
    <property type="entry name" value="RNaseH-like_sf"/>
</dbReference>
<dbReference type="GO" id="GO:0005737">
    <property type="term" value="C:cytoplasm"/>
    <property type="evidence" value="ECO:0007669"/>
    <property type="project" value="TreeGrafter"/>
</dbReference>
<proteinExistence type="predicted"/>
<dbReference type="Gene3D" id="3.30.420.10">
    <property type="entry name" value="Ribonuclease H-like superfamily/Ribonuclease H"/>
    <property type="match status" value="1"/>
</dbReference>
<protein>
    <recommendedName>
        <fullName evidence="3">3'-5' exonuclease domain-containing protein</fullName>
    </recommendedName>
</protein>
<evidence type="ECO:0000313" key="4">
    <source>
        <dbReference type="EMBL" id="KAJ4771355.1"/>
    </source>
</evidence>
<dbReference type="InterPro" id="IPR036397">
    <property type="entry name" value="RNaseH_sf"/>
</dbReference>
<dbReference type="AlphaFoldDB" id="A0AAV8DTP0"/>
<dbReference type="InterPro" id="IPR002562">
    <property type="entry name" value="3'-5'_exonuclease_dom"/>
</dbReference>
<keyword evidence="1" id="KW-0540">Nuclease</keyword>
<dbReference type="GO" id="GO:0006139">
    <property type="term" value="P:nucleobase-containing compound metabolic process"/>
    <property type="evidence" value="ECO:0007669"/>
    <property type="project" value="InterPro"/>
</dbReference>
<dbReference type="Pfam" id="PF01612">
    <property type="entry name" value="DNA_pol_A_exo1"/>
    <property type="match status" value="1"/>
</dbReference>
<evidence type="ECO:0000256" key="2">
    <source>
        <dbReference type="ARBA" id="ARBA00022801"/>
    </source>
</evidence>
<evidence type="ECO:0000259" key="3">
    <source>
        <dbReference type="Pfam" id="PF01612"/>
    </source>
</evidence>
<dbReference type="GO" id="GO:0005634">
    <property type="term" value="C:nucleus"/>
    <property type="evidence" value="ECO:0007669"/>
    <property type="project" value="TreeGrafter"/>
</dbReference>
<dbReference type="GO" id="GO:0003676">
    <property type="term" value="F:nucleic acid binding"/>
    <property type="evidence" value="ECO:0007669"/>
    <property type="project" value="InterPro"/>
</dbReference>
<dbReference type="InterPro" id="IPR051132">
    <property type="entry name" value="3-5_Exonuclease_domain"/>
</dbReference>
<evidence type="ECO:0000313" key="5">
    <source>
        <dbReference type="Proteomes" id="UP001140206"/>
    </source>
</evidence>
<dbReference type="Proteomes" id="UP001140206">
    <property type="component" value="Chromosome 3"/>
</dbReference>
<reference evidence="4" key="1">
    <citation type="submission" date="2022-08" db="EMBL/GenBank/DDBJ databases">
        <authorList>
            <person name="Marques A."/>
        </authorList>
    </citation>
    <scope>NUCLEOTIDE SEQUENCE</scope>
    <source>
        <strain evidence="4">RhyPub2mFocal</strain>
        <tissue evidence="4">Leaves</tissue>
    </source>
</reference>
<dbReference type="EMBL" id="JAMFTS010000003">
    <property type="protein sequence ID" value="KAJ4771355.1"/>
    <property type="molecule type" value="Genomic_DNA"/>
</dbReference>
<dbReference type="GO" id="GO:0008408">
    <property type="term" value="F:3'-5' exonuclease activity"/>
    <property type="evidence" value="ECO:0007669"/>
    <property type="project" value="InterPro"/>
</dbReference>
<accession>A0AAV8DTP0</accession>
<comment type="caution">
    <text evidence="4">The sequence shown here is derived from an EMBL/GenBank/DDBJ whole genome shotgun (WGS) entry which is preliminary data.</text>
</comment>
<sequence length="214" mass="24452">MGFFYDPTDSSFIVTSRDKTIKTTVTSSGRVVSKWINDILRFRRPFNEFIDLVIGLHTTESCSDGLHGTSEENPLALLQLCVAGHRCLIFQLNHCDSIPRELTELFSNKRVNFVGDRIYFAITKLEKEYGLKMESYVDDLSDLRSRRVDRPGMTRLDKLEVLWEAMEIMRVEKPTSAIGSDRGSPVLTPDQIEYAALDAFTSYVLGQWLLEDDI</sequence>
<keyword evidence="5" id="KW-1185">Reference proteome</keyword>
<dbReference type="PANTHER" id="PTHR13620">
    <property type="entry name" value="3-5 EXONUCLEASE"/>
    <property type="match status" value="1"/>
</dbReference>
<gene>
    <name evidence="4" type="ORF">LUZ62_055612</name>
</gene>
<evidence type="ECO:0000256" key="1">
    <source>
        <dbReference type="ARBA" id="ARBA00022722"/>
    </source>
</evidence>
<keyword evidence="2" id="KW-0378">Hydrolase</keyword>
<dbReference type="SUPFAM" id="SSF53098">
    <property type="entry name" value="Ribonuclease H-like"/>
    <property type="match status" value="1"/>
</dbReference>
<organism evidence="4 5">
    <name type="scientific">Rhynchospora pubera</name>
    <dbReference type="NCBI Taxonomy" id="906938"/>
    <lineage>
        <taxon>Eukaryota</taxon>
        <taxon>Viridiplantae</taxon>
        <taxon>Streptophyta</taxon>
        <taxon>Embryophyta</taxon>
        <taxon>Tracheophyta</taxon>
        <taxon>Spermatophyta</taxon>
        <taxon>Magnoliopsida</taxon>
        <taxon>Liliopsida</taxon>
        <taxon>Poales</taxon>
        <taxon>Cyperaceae</taxon>
        <taxon>Cyperoideae</taxon>
        <taxon>Rhynchosporeae</taxon>
        <taxon>Rhynchospora</taxon>
    </lineage>
</organism>